<protein>
    <submittedName>
        <fullName evidence="1">Uncharacterized protein</fullName>
    </submittedName>
</protein>
<proteinExistence type="predicted"/>
<organism evidence="1 2">
    <name type="scientific">Ensete ventricosum</name>
    <name type="common">Abyssinian banana</name>
    <name type="synonym">Musa ensete</name>
    <dbReference type="NCBI Taxonomy" id="4639"/>
    <lineage>
        <taxon>Eukaryota</taxon>
        <taxon>Viridiplantae</taxon>
        <taxon>Streptophyta</taxon>
        <taxon>Embryophyta</taxon>
        <taxon>Tracheophyta</taxon>
        <taxon>Spermatophyta</taxon>
        <taxon>Magnoliopsida</taxon>
        <taxon>Liliopsida</taxon>
        <taxon>Zingiberales</taxon>
        <taxon>Musaceae</taxon>
        <taxon>Ensete</taxon>
    </lineage>
</organism>
<reference evidence="1 2" key="1">
    <citation type="journal article" date="2014" name="Agronomy (Basel)">
        <title>A Draft Genome Sequence for Ensete ventricosum, the Drought-Tolerant Tree Against Hunger.</title>
        <authorList>
            <person name="Harrison J."/>
            <person name="Moore K.A."/>
            <person name="Paszkiewicz K."/>
            <person name="Jones T."/>
            <person name="Grant M."/>
            <person name="Ambacheew D."/>
            <person name="Muzemil S."/>
            <person name="Studholme D.J."/>
        </authorList>
    </citation>
    <scope>NUCLEOTIDE SEQUENCE [LARGE SCALE GENOMIC DNA]</scope>
</reference>
<gene>
    <name evidence="1" type="ORF">B296_00016420</name>
</gene>
<dbReference type="EMBL" id="AMZH03009122">
    <property type="protein sequence ID" value="RRT57523.1"/>
    <property type="molecule type" value="Genomic_DNA"/>
</dbReference>
<evidence type="ECO:0000313" key="2">
    <source>
        <dbReference type="Proteomes" id="UP000287651"/>
    </source>
</evidence>
<feature type="non-terminal residue" evidence="1">
    <location>
        <position position="66"/>
    </location>
</feature>
<accession>A0A426Z0M4</accession>
<sequence>MNVQKPKDTNKHEHYIEHLVYIFVRDTSRGDFFSPHELLEEISSPHTNFLRRRRFFSPRRENKRLL</sequence>
<dbReference type="AlphaFoldDB" id="A0A426Z0M4"/>
<dbReference type="Proteomes" id="UP000287651">
    <property type="component" value="Unassembled WGS sequence"/>
</dbReference>
<evidence type="ECO:0000313" key="1">
    <source>
        <dbReference type="EMBL" id="RRT57523.1"/>
    </source>
</evidence>
<comment type="caution">
    <text evidence="1">The sequence shown here is derived from an EMBL/GenBank/DDBJ whole genome shotgun (WGS) entry which is preliminary data.</text>
</comment>
<name>A0A426Z0M4_ENSVE</name>